<dbReference type="Pfam" id="PF17829">
    <property type="entry name" value="GH115_C"/>
    <property type="match status" value="1"/>
</dbReference>
<reference evidence="3" key="1">
    <citation type="submission" date="2019-09" db="EMBL/GenBank/DDBJ databases">
        <title>Distinct polysaccharide growth profiles of human intestinal Prevotella copri isolates.</title>
        <authorList>
            <person name="Fehlner-Peach H."/>
            <person name="Magnabosco C."/>
            <person name="Raghavan V."/>
            <person name="Scher J.U."/>
            <person name="Tett A."/>
            <person name="Cox L.M."/>
            <person name="Gottsegen C."/>
            <person name="Watters A."/>
            <person name="Wiltshire- Gordon J.D."/>
            <person name="Segata N."/>
            <person name="Bonneau R."/>
            <person name="Littman D.R."/>
        </authorList>
    </citation>
    <scope>NUCLEOTIDE SEQUENCE [LARGE SCALE GENOMIC DNA]</scope>
    <source>
        <strain evidence="3">iP54</strain>
    </source>
</reference>
<dbReference type="EMBL" id="VZBQ01000147">
    <property type="protein sequence ID" value="MQN90946.1"/>
    <property type="molecule type" value="Genomic_DNA"/>
</dbReference>
<dbReference type="Gene3D" id="1.20.58.2150">
    <property type="match status" value="1"/>
</dbReference>
<dbReference type="GO" id="GO:0005975">
    <property type="term" value="P:carbohydrate metabolic process"/>
    <property type="evidence" value="ECO:0007669"/>
    <property type="project" value="UniProtKB-ARBA"/>
</dbReference>
<proteinExistence type="predicted"/>
<dbReference type="InterPro" id="IPR029018">
    <property type="entry name" value="Hex-like_dom2"/>
</dbReference>
<dbReference type="PANTHER" id="PTHR37842">
    <property type="match status" value="1"/>
</dbReference>
<comment type="caution">
    <text evidence="2">The sequence shown here is derived from an EMBL/GenBank/DDBJ whole genome shotgun (WGS) entry which is preliminary data.</text>
</comment>
<accession>A0A646HM47</accession>
<dbReference type="Gene3D" id="2.60.120.1620">
    <property type="match status" value="1"/>
</dbReference>
<gene>
    <name evidence="2" type="ORF">F7D59_14075</name>
</gene>
<dbReference type="AlphaFoldDB" id="A0A646HM47"/>
<evidence type="ECO:0000313" key="3">
    <source>
        <dbReference type="Proteomes" id="UP000420635"/>
    </source>
</evidence>
<sequence>MCSFSKKRIYNRTDKNGRKMKYKKIILGVALALACFSSLNANALTETKVKKTETQTAAPNVYWTDGYGRVSYTTNSIISPVVKIALKEFAGDMKAVTGFDAKEKSGAPIQIYQLDQLTNKEFSAVEKLGAPLHLIITAKDAFYIGTRKGKLIVIGSNARGTAYAIMKLSELAGVSPLAAWNDLQPAQRKSLYTPVDQQWIEVPRIEFRGLALNNSQWMKPQNYSRIARLMLRLRANTLWQVDGRHEAAYNKAVVDSFDICVAENYKVTEFVGKKHKKKHRKTIENVKLVCSDAQMEMSNLSPGLLLEMLNSKDYLESKNAQHGKSHRSAAHNDEDCAWIANITNPKQSTFQLAMMMNLAWNKNALKAGCKTYIQNTLNAFFGAITGKKIMPLMEEYYRLTSIRHSAYMAMPYGDTEFHSGEFGNELERFLYRYDLLKAKTESIERMLPQNQKDGFFEVVKYPIFLAAFVAEKELEAQEARHIARPGLFNKDDEAKAAAAVSIDAYNKLKQLNAYYSRIRNGKWKNFILTNGTEMQAPQIPGTLPAADIKRLKADAFDRSNDLKPLSVVTGDIIAKNAYEWSKATESPLAQAAVKGAEKITVRPLLGHSSKAVKLPKGASLSYDFYCDKSGDARFTIAVIPCFLNAVKNMRVSVSIDRGEPVICQLKEVYNSKDWKFDLWRGQTLKSFYVTLPDGSHNVTIKALDDNVMIDQWVLDYDVDREYYVFPVAK</sequence>
<organism evidence="2 3">
    <name type="scientific">Segatella copri</name>
    <dbReference type="NCBI Taxonomy" id="165179"/>
    <lineage>
        <taxon>Bacteria</taxon>
        <taxon>Pseudomonadati</taxon>
        <taxon>Bacteroidota</taxon>
        <taxon>Bacteroidia</taxon>
        <taxon>Bacteroidales</taxon>
        <taxon>Prevotellaceae</taxon>
        <taxon>Segatella</taxon>
    </lineage>
</organism>
<feature type="domain" description="Gylcosyl hydrolase 115 C-terminal" evidence="1">
    <location>
        <begin position="610"/>
        <end position="726"/>
    </location>
</feature>
<dbReference type="Gene3D" id="3.30.379.10">
    <property type="entry name" value="Chitobiase/beta-hexosaminidase domain 2-like"/>
    <property type="match status" value="1"/>
</dbReference>
<evidence type="ECO:0000313" key="2">
    <source>
        <dbReference type="EMBL" id="MQN90946.1"/>
    </source>
</evidence>
<dbReference type="Proteomes" id="UP000420635">
    <property type="component" value="Unassembled WGS sequence"/>
</dbReference>
<name>A0A646HM47_9BACT</name>
<evidence type="ECO:0000259" key="1">
    <source>
        <dbReference type="Pfam" id="PF17829"/>
    </source>
</evidence>
<protein>
    <recommendedName>
        <fullName evidence="1">Gylcosyl hydrolase 115 C-terminal domain-containing protein</fullName>
    </recommendedName>
</protein>
<dbReference type="PANTHER" id="PTHR37842:SF2">
    <property type="entry name" value="GYLCOSYL HYDROLASE 115 C-TERMINAL DOMAIN-CONTAINING PROTEIN"/>
    <property type="match status" value="1"/>
</dbReference>
<dbReference type="InterPro" id="IPR031924">
    <property type="entry name" value="GH115"/>
</dbReference>
<dbReference type="PROSITE" id="PS51257">
    <property type="entry name" value="PROKAR_LIPOPROTEIN"/>
    <property type="match status" value="1"/>
</dbReference>
<dbReference type="SUPFAM" id="SSF55545">
    <property type="entry name" value="beta-N-acetylhexosaminidase-like domain"/>
    <property type="match status" value="1"/>
</dbReference>
<dbReference type="InterPro" id="IPR041437">
    <property type="entry name" value="GH115_C"/>
</dbReference>
<dbReference type="Pfam" id="PF15979">
    <property type="entry name" value="Glyco_hydro_115"/>
    <property type="match status" value="1"/>
</dbReference>